<feature type="region of interest" description="Disordered" evidence="2">
    <location>
        <begin position="1"/>
        <end position="64"/>
    </location>
</feature>
<dbReference type="Proteomes" id="UP000539146">
    <property type="component" value="Unassembled WGS sequence"/>
</dbReference>
<evidence type="ECO:0000256" key="3">
    <source>
        <dbReference type="SAM" id="Phobius"/>
    </source>
</evidence>
<feature type="transmembrane region" description="Helical" evidence="3">
    <location>
        <begin position="332"/>
        <end position="354"/>
    </location>
</feature>
<feature type="transmembrane region" description="Helical" evidence="3">
    <location>
        <begin position="297"/>
        <end position="320"/>
    </location>
</feature>
<evidence type="ECO:0000313" key="5">
    <source>
        <dbReference type="EMBL" id="NUU26660.1"/>
    </source>
</evidence>
<comment type="caution">
    <text evidence="5">The sequence shown here is derived from an EMBL/GenBank/DDBJ whole genome shotgun (WGS) entry which is preliminary data.</text>
</comment>
<reference evidence="5 6" key="1">
    <citation type="submission" date="2020-05" db="EMBL/GenBank/DDBJ databases">
        <title>Genome Sequencing of Type Strains.</title>
        <authorList>
            <person name="Lemaire J.F."/>
            <person name="Inderbitzin P."/>
            <person name="Gregorio O.A."/>
            <person name="Collins S.B."/>
            <person name="Wespe N."/>
            <person name="Knight-Connoni V."/>
        </authorList>
    </citation>
    <scope>NUCLEOTIDE SEQUENCE [LARGE SCALE GENOMIC DNA]</scope>
    <source>
        <strain evidence="5 6">DSM 20512</strain>
    </source>
</reference>
<dbReference type="InterPro" id="IPR029044">
    <property type="entry name" value="Nucleotide-diphossugar_trans"/>
</dbReference>
<dbReference type="CDD" id="cd04179">
    <property type="entry name" value="DPM_DPG-synthase_like"/>
    <property type="match status" value="1"/>
</dbReference>
<evidence type="ECO:0000313" key="6">
    <source>
        <dbReference type="Proteomes" id="UP000539146"/>
    </source>
</evidence>
<dbReference type="Pfam" id="PF00535">
    <property type="entry name" value="Glycos_transf_2"/>
    <property type="match status" value="1"/>
</dbReference>
<name>A0A850DR98_9MICO</name>
<feature type="region of interest" description="Disordered" evidence="2">
    <location>
        <begin position="389"/>
        <end position="413"/>
    </location>
</feature>
<dbReference type="EMBL" id="JABMCG010000048">
    <property type="protein sequence ID" value="NUU26660.1"/>
    <property type="molecule type" value="Genomic_DNA"/>
</dbReference>
<dbReference type="SUPFAM" id="SSF53448">
    <property type="entry name" value="Nucleotide-diphospho-sugar transferases"/>
    <property type="match status" value="1"/>
</dbReference>
<feature type="domain" description="Glycosyltransferase 2-like" evidence="4">
    <location>
        <begin position="77"/>
        <end position="229"/>
    </location>
</feature>
<comment type="similarity">
    <text evidence="1">Belongs to the glycosyltransferase 2 family.</text>
</comment>
<dbReference type="GO" id="GO:0016740">
    <property type="term" value="F:transferase activity"/>
    <property type="evidence" value="ECO:0007669"/>
    <property type="project" value="UniProtKB-KW"/>
</dbReference>
<accession>A0A850DR98</accession>
<sequence length="413" mass="45557">MPPTTRNEPPRRRCPRNHSDAFATLSFPAPDTRHLPSTRGTVSLSQGFRDRDPPLDGSATTEGPYPVTPDDLVIAAIVPCHNEAPAIRKVVTDLKAAVPGIRVYVYDNNSTDGTDEEARRAGAEVRYEHTKGKGNVIRRAFGDIDADVYLMIDGDDTYDAAAAPEMIKTLLEGPYDHVLGVRQDDPNATAYRPGHEAGNRMFNRVVGRLFGTPVSDMLSGYRVMSRRFVKSFPALSREFETETELTVHVMNLRVPHAEVPVGFKDRAEGTESKLNTYSDGFKILSLIAHLIRFERPVLFHTIIGAVFAIVALVLAIPLFIEFGRTGLVPRFPTAFLAASLMVIAFLTWILGFILEGVTRLRRETSRLNYLTYSAPGGTVRRLLTEHSAPEGDTPAEVARQTIGTERQGDGTAR</sequence>
<gene>
    <name evidence="5" type="ORF">HP467_00815</name>
</gene>
<dbReference type="PANTHER" id="PTHR48090">
    <property type="entry name" value="UNDECAPRENYL-PHOSPHATE 4-DEOXY-4-FORMAMIDO-L-ARABINOSE TRANSFERASE-RELATED"/>
    <property type="match status" value="1"/>
</dbReference>
<evidence type="ECO:0000256" key="2">
    <source>
        <dbReference type="SAM" id="MobiDB-lite"/>
    </source>
</evidence>
<dbReference type="InterPro" id="IPR001173">
    <property type="entry name" value="Glyco_trans_2-like"/>
</dbReference>
<evidence type="ECO:0000256" key="1">
    <source>
        <dbReference type="ARBA" id="ARBA00006739"/>
    </source>
</evidence>
<dbReference type="Gene3D" id="3.90.550.10">
    <property type="entry name" value="Spore Coat Polysaccharide Biosynthesis Protein SpsA, Chain A"/>
    <property type="match status" value="1"/>
</dbReference>
<protein>
    <submittedName>
        <fullName evidence="5">Glycosyltransferase</fullName>
    </submittedName>
</protein>
<keyword evidence="5" id="KW-0808">Transferase</keyword>
<keyword evidence="3" id="KW-0812">Transmembrane</keyword>
<evidence type="ECO:0000259" key="4">
    <source>
        <dbReference type="Pfam" id="PF00535"/>
    </source>
</evidence>
<dbReference type="InterPro" id="IPR050256">
    <property type="entry name" value="Glycosyltransferase_2"/>
</dbReference>
<keyword evidence="3" id="KW-1133">Transmembrane helix</keyword>
<organism evidence="5 6">
    <name type="scientific">Curtobacterium citreum</name>
    <dbReference type="NCBI Taxonomy" id="2036"/>
    <lineage>
        <taxon>Bacteria</taxon>
        <taxon>Bacillati</taxon>
        <taxon>Actinomycetota</taxon>
        <taxon>Actinomycetes</taxon>
        <taxon>Micrococcales</taxon>
        <taxon>Microbacteriaceae</taxon>
        <taxon>Curtobacterium</taxon>
    </lineage>
</organism>
<proteinExistence type="inferred from homology"/>
<dbReference type="AlphaFoldDB" id="A0A850DR98"/>
<keyword evidence="3" id="KW-0472">Membrane</keyword>
<dbReference type="PANTHER" id="PTHR48090:SF7">
    <property type="entry name" value="RFBJ PROTEIN"/>
    <property type="match status" value="1"/>
</dbReference>